<dbReference type="GO" id="GO:0016787">
    <property type="term" value="F:hydrolase activity"/>
    <property type="evidence" value="ECO:0007669"/>
    <property type="project" value="UniProtKB-KW"/>
</dbReference>
<evidence type="ECO:0000313" key="3">
    <source>
        <dbReference type="EMBL" id="KQC30859.1"/>
    </source>
</evidence>
<evidence type="ECO:0000313" key="4">
    <source>
        <dbReference type="Proteomes" id="UP000050827"/>
    </source>
</evidence>
<dbReference type="PATRIC" id="fig|1547436.3.peg.2869"/>
<dbReference type="OrthoDB" id="9791276at2"/>
<accession>A0A0N8WG93</accession>
<dbReference type="CDD" id="cd01014">
    <property type="entry name" value="nicotinamidase_related"/>
    <property type="match status" value="1"/>
</dbReference>
<proteinExistence type="predicted"/>
<dbReference type="AlphaFoldDB" id="A0A0N8WG93"/>
<dbReference type="Gene3D" id="3.40.50.850">
    <property type="entry name" value="Isochorismatase-like"/>
    <property type="match status" value="1"/>
</dbReference>
<dbReference type="PANTHER" id="PTHR43540">
    <property type="entry name" value="PEROXYUREIDOACRYLATE/UREIDOACRYLATE AMIDOHYDROLASE-RELATED"/>
    <property type="match status" value="1"/>
</dbReference>
<protein>
    <submittedName>
        <fullName evidence="3">Isochorismatase</fullName>
    </submittedName>
</protein>
<dbReference type="PANTHER" id="PTHR43540:SF1">
    <property type="entry name" value="ISOCHORISMATASE HYDROLASE"/>
    <property type="match status" value="1"/>
</dbReference>
<comment type="caution">
    <text evidence="3">The sequence shown here is derived from an EMBL/GenBank/DDBJ whole genome shotgun (WGS) entry which is preliminary data.</text>
</comment>
<sequence length="187" mass="20396">MTALLLIDIQLGLQELDFYGGERNNPQAEINCQKILTVFRKKGLPLFHIQHCSTNPESPLHPSKKGNAFHPLVQPKEGEPIIQKNVNSAFIGTDLEGRLKKQGITDVVIVGLTTEHCVSTSTRMASNLGFATTLISDATAAFNKKGVLGEALSAETVHQVALANLNNEFAQILDTKTFLNQLHNNTP</sequence>
<keyword evidence="4" id="KW-1185">Reference proteome</keyword>
<dbReference type="Pfam" id="PF00857">
    <property type="entry name" value="Isochorismatase"/>
    <property type="match status" value="1"/>
</dbReference>
<dbReference type="RefSeq" id="WP_055396254.1">
    <property type="nucleotide sequence ID" value="NZ_LCTZ01000002.1"/>
</dbReference>
<dbReference type="STRING" id="346185.AAY42_13895"/>
<evidence type="ECO:0000256" key="1">
    <source>
        <dbReference type="ARBA" id="ARBA00022801"/>
    </source>
</evidence>
<dbReference type="SUPFAM" id="SSF52499">
    <property type="entry name" value="Isochorismatase-like hydrolases"/>
    <property type="match status" value="1"/>
</dbReference>
<evidence type="ECO:0000259" key="2">
    <source>
        <dbReference type="Pfam" id="PF00857"/>
    </source>
</evidence>
<reference evidence="3 4" key="1">
    <citation type="submission" date="2015-04" db="EMBL/GenBank/DDBJ databases">
        <title>Complete genome of flavobacterium.</title>
        <authorList>
            <person name="Kwon Y.M."/>
            <person name="Kim S.-J."/>
        </authorList>
    </citation>
    <scope>NUCLEOTIDE SEQUENCE [LARGE SCALE GENOMIC DNA]</scope>
    <source>
        <strain evidence="3 4">DK169</strain>
    </source>
</reference>
<gene>
    <name evidence="3" type="ORF">AAY42_13895</name>
</gene>
<dbReference type="Proteomes" id="UP000050827">
    <property type="component" value="Unassembled WGS sequence"/>
</dbReference>
<dbReference type="InterPro" id="IPR050272">
    <property type="entry name" value="Isochorismatase-like_hydrls"/>
</dbReference>
<dbReference type="EMBL" id="LCTZ01000002">
    <property type="protein sequence ID" value="KQC30859.1"/>
    <property type="molecule type" value="Genomic_DNA"/>
</dbReference>
<dbReference type="InterPro" id="IPR036380">
    <property type="entry name" value="Isochorismatase-like_sf"/>
</dbReference>
<feature type="domain" description="Isochorismatase-like" evidence="2">
    <location>
        <begin position="2"/>
        <end position="176"/>
    </location>
</feature>
<name>A0A0N8WG93_9FLAO</name>
<keyword evidence="1" id="KW-0378">Hydrolase</keyword>
<dbReference type="InterPro" id="IPR000868">
    <property type="entry name" value="Isochorismatase-like_dom"/>
</dbReference>
<organism evidence="3 4">
    <name type="scientific">Flagellimonas eckloniae</name>
    <dbReference type="NCBI Taxonomy" id="346185"/>
    <lineage>
        <taxon>Bacteria</taxon>
        <taxon>Pseudomonadati</taxon>
        <taxon>Bacteroidota</taxon>
        <taxon>Flavobacteriia</taxon>
        <taxon>Flavobacteriales</taxon>
        <taxon>Flavobacteriaceae</taxon>
        <taxon>Flagellimonas</taxon>
    </lineage>
</organism>